<organism evidence="2 3">
    <name type="scientific">Pseudomonas gingeri</name>
    <dbReference type="NCBI Taxonomy" id="117681"/>
    <lineage>
        <taxon>Bacteria</taxon>
        <taxon>Pseudomonadati</taxon>
        <taxon>Pseudomonadota</taxon>
        <taxon>Gammaproteobacteria</taxon>
        <taxon>Pseudomonadales</taxon>
        <taxon>Pseudomonadaceae</taxon>
        <taxon>Pseudomonas</taxon>
    </lineage>
</organism>
<evidence type="ECO:0008006" key="4">
    <source>
        <dbReference type="Google" id="ProtNLM"/>
    </source>
</evidence>
<evidence type="ECO:0000256" key="1">
    <source>
        <dbReference type="SAM" id="Phobius"/>
    </source>
</evidence>
<feature type="transmembrane region" description="Helical" evidence="1">
    <location>
        <begin position="46"/>
        <end position="62"/>
    </location>
</feature>
<dbReference type="RefSeq" id="WP_103496189.1">
    <property type="nucleotide sequence ID" value="NZ_JACAQA010000003.1"/>
</dbReference>
<evidence type="ECO:0000313" key="3">
    <source>
        <dbReference type="Proteomes" id="UP000522864"/>
    </source>
</evidence>
<reference evidence="2 3" key="1">
    <citation type="submission" date="2020-04" db="EMBL/GenBank/DDBJ databases">
        <title>Molecular characterization of pseudomonads from Agaricus bisporus reveal novel blotch 2 pathogens in Western Europe.</title>
        <authorList>
            <person name="Taparia T."/>
            <person name="Krijger M."/>
            <person name="Haynes E."/>
            <person name="Elpinstone J.G."/>
            <person name="Noble R."/>
            <person name="Van Der Wolf J."/>
        </authorList>
    </citation>
    <scope>NUCLEOTIDE SEQUENCE [LARGE SCALE GENOMIC DNA]</scope>
    <source>
        <strain evidence="2 3">G9001</strain>
    </source>
</reference>
<name>A0A7Y8BQI2_9PSED</name>
<keyword evidence="1" id="KW-1133">Transmembrane helix</keyword>
<protein>
    <recommendedName>
        <fullName evidence="4">Integral membrane protein</fullName>
    </recommendedName>
</protein>
<proteinExistence type="predicted"/>
<accession>A0A7Y8BQI2</accession>
<dbReference type="EMBL" id="JACAQA010000003">
    <property type="protein sequence ID" value="NWB84241.1"/>
    <property type="molecule type" value="Genomic_DNA"/>
</dbReference>
<keyword evidence="1" id="KW-0812">Transmembrane</keyword>
<keyword evidence="1" id="KW-0472">Membrane</keyword>
<comment type="caution">
    <text evidence="2">The sequence shown here is derived from an EMBL/GenBank/DDBJ whole genome shotgun (WGS) entry which is preliminary data.</text>
</comment>
<sequence length="102" mass="10645">MSITAFFAGVFLCNALPHIAAGLCGQVFPTPFAKPRGKGPSSPLVNFLWGAFNLLVGLALLSRQPVTVGLNSEFIALMVGALAIGTYLSVHFGKVRAPSSRA</sequence>
<evidence type="ECO:0000313" key="2">
    <source>
        <dbReference type="EMBL" id="NWB84241.1"/>
    </source>
</evidence>
<dbReference type="AlphaFoldDB" id="A0A7Y8BQI2"/>
<dbReference type="Proteomes" id="UP000522864">
    <property type="component" value="Unassembled WGS sequence"/>
</dbReference>
<feature type="transmembrane region" description="Helical" evidence="1">
    <location>
        <begin position="74"/>
        <end position="92"/>
    </location>
</feature>
<gene>
    <name evidence="2" type="ORF">HX830_05035</name>
</gene>